<comment type="caution">
    <text evidence="2">The sequence shown here is derived from an EMBL/GenBank/DDBJ whole genome shotgun (WGS) entry which is preliminary data.</text>
</comment>
<gene>
    <name evidence="2" type="ORF">IAA98_04255</name>
</gene>
<proteinExistence type="predicted"/>
<dbReference type="Pfam" id="PF17227">
    <property type="entry name" value="DUF5302"/>
    <property type="match status" value="1"/>
</dbReference>
<accession>A0A9D1KLU6</accession>
<dbReference type="EMBL" id="DVLP01000125">
    <property type="protein sequence ID" value="HIT74776.1"/>
    <property type="molecule type" value="Genomic_DNA"/>
</dbReference>
<name>A0A9D1KLU6_9ACTN</name>
<evidence type="ECO:0000313" key="3">
    <source>
        <dbReference type="Proteomes" id="UP000886842"/>
    </source>
</evidence>
<dbReference type="AlphaFoldDB" id="A0A9D1KLU6"/>
<feature type="region of interest" description="Disordered" evidence="1">
    <location>
        <begin position="1"/>
        <end position="78"/>
    </location>
</feature>
<dbReference type="Proteomes" id="UP000886842">
    <property type="component" value="Unassembled WGS sequence"/>
</dbReference>
<evidence type="ECO:0000313" key="2">
    <source>
        <dbReference type="EMBL" id="HIT74776.1"/>
    </source>
</evidence>
<feature type="compositionally biased region" description="Basic and acidic residues" evidence="1">
    <location>
        <begin position="20"/>
        <end position="34"/>
    </location>
</feature>
<dbReference type="InterPro" id="IPR035172">
    <property type="entry name" value="DUF5302"/>
</dbReference>
<evidence type="ECO:0000256" key="1">
    <source>
        <dbReference type="SAM" id="MobiDB-lite"/>
    </source>
</evidence>
<reference evidence="2" key="2">
    <citation type="journal article" date="2021" name="PeerJ">
        <title>Extensive microbial diversity within the chicken gut microbiome revealed by metagenomics and culture.</title>
        <authorList>
            <person name="Gilroy R."/>
            <person name="Ravi A."/>
            <person name="Getino M."/>
            <person name="Pursley I."/>
            <person name="Horton D.L."/>
            <person name="Alikhan N.F."/>
            <person name="Baker D."/>
            <person name="Gharbi K."/>
            <person name="Hall N."/>
            <person name="Watson M."/>
            <person name="Adriaenssens E.M."/>
            <person name="Foster-Nyarko E."/>
            <person name="Jarju S."/>
            <person name="Secka A."/>
            <person name="Antonio M."/>
            <person name="Oren A."/>
            <person name="Chaudhuri R.R."/>
            <person name="La Ragione R."/>
            <person name="Hildebrand F."/>
            <person name="Pallen M.J."/>
        </authorList>
    </citation>
    <scope>NUCLEOTIDE SEQUENCE</scope>
    <source>
        <strain evidence="2">ChiGjej1B1-24693</strain>
    </source>
</reference>
<reference evidence="2" key="1">
    <citation type="submission" date="2020-10" db="EMBL/GenBank/DDBJ databases">
        <authorList>
            <person name="Gilroy R."/>
        </authorList>
    </citation>
    <scope>NUCLEOTIDE SEQUENCE</scope>
    <source>
        <strain evidence="2">ChiGjej1B1-24693</strain>
    </source>
</reference>
<sequence length="78" mass="8269">MAQHAQGPEKTSGAPENPADEIKRRMKEALERKNQRNAHGVDPSDTESQGAATQKGMHGVSAPVDNQSYRRKAGGGGS</sequence>
<feature type="compositionally biased region" description="Basic residues" evidence="1">
    <location>
        <begin position="69"/>
        <end position="78"/>
    </location>
</feature>
<protein>
    <submittedName>
        <fullName evidence="2">DUF5302 domain-containing protein</fullName>
    </submittedName>
</protein>
<organism evidence="2 3">
    <name type="scientific">Candidatus Avipropionibacterium avicola</name>
    <dbReference type="NCBI Taxonomy" id="2840701"/>
    <lineage>
        <taxon>Bacteria</taxon>
        <taxon>Bacillati</taxon>
        <taxon>Actinomycetota</taxon>
        <taxon>Actinomycetes</taxon>
        <taxon>Propionibacteriales</taxon>
        <taxon>Propionibacteriaceae</taxon>
        <taxon>Propionibacteriaceae incertae sedis</taxon>
        <taxon>Candidatus Avipropionibacterium</taxon>
    </lineage>
</organism>